<dbReference type="Proteomes" id="UP000069771">
    <property type="component" value="Chromosome"/>
</dbReference>
<feature type="region of interest" description="Disordered" evidence="1">
    <location>
        <begin position="1"/>
        <end position="45"/>
    </location>
</feature>
<evidence type="ECO:0000313" key="3">
    <source>
        <dbReference type="Proteomes" id="UP000069771"/>
    </source>
</evidence>
<dbReference type="EMBL" id="CP011391">
    <property type="protein sequence ID" value="AMK54097.1"/>
    <property type="molecule type" value="Genomic_DNA"/>
</dbReference>
<dbReference type="KEGG" id="fro:AALO17_09630"/>
<keyword evidence="3" id="KW-1185">Reference proteome</keyword>
<gene>
    <name evidence="2" type="ORF">AALO17_09630</name>
</gene>
<accession>A0A140DTX0</accession>
<sequence>MDIRYRRRPSLTDIPPFMKKSRPGKGRHESRYHLASPVPARSPSL</sequence>
<protein>
    <submittedName>
        <fullName evidence="2">Uncharacterized protein</fullName>
    </submittedName>
</protein>
<dbReference type="STRING" id="1702221.AALO17_09630"/>
<name>A0A140DTX0_9FIRM</name>
<reference evidence="2 3" key="1">
    <citation type="journal article" date="2016" name="Gut Pathog.">
        <title>Whole genome sequencing of "Faecalibaculum rodentium" ALO17, isolated from C57BL/6J laboratory mouse feces.</title>
        <authorList>
            <person name="Lim S."/>
            <person name="Chang D.H."/>
            <person name="Ahn S."/>
            <person name="Kim B.C."/>
        </authorList>
    </citation>
    <scope>NUCLEOTIDE SEQUENCE [LARGE SCALE GENOMIC DNA]</scope>
    <source>
        <strain evidence="2 3">Alo17</strain>
    </source>
</reference>
<dbReference type="AlphaFoldDB" id="A0A140DTX0"/>
<organism evidence="2 3">
    <name type="scientific">Faecalibaculum rodentium</name>
    <dbReference type="NCBI Taxonomy" id="1702221"/>
    <lineage>
        <taxon>Bacteria</taxon>
        <taxon>Bacillati</taxon>
        <taxon>Bacillota</taxon>
        <taxon>Erysipelotrichia</taxon>
        <taxon>Erysipelotrichales</taxon>
        <taxon>Erysipelotrichaceae</taxon>
        <taxon>Faecalibaculum</taxon>
    </lineage>
</organism>
<evidence type="ECO:0000313" key="2">
    <source>
        <dbReference type="EMBL" id="AMK54097.1"/>
    </source>
</evidence>
<evidence type="ECO:0000256" key="1">
    <source>
        <dbReference type="SAM" id="MobiDB-lite"/>
    </source>
</evidence>
<proteinExistence type="predicted"/>